<sequence length="66" mass="7611">MLRKLAYWMLRNSVIIELTNDSNQVVINSNLKKIDPLTITPAEAKAFLWLQESRLDNNVKQINVKG</sequence>
<dbReference type="AlphaFoldDB" id="A0A3Q9JL91"/>
<evidence type="ECO:0000313" key="1">
    <source>
        <dbReference type="EMBL" id="AZS49313.1"/>
    </source>
</evidence>
<dbReference type="KEGG" id="emo:DM558_00315"/>
<organism evidence="1 2">
    <name type="scientific">Entomomonas moraniae</name>
    <dbReference type="NCBI Taxonomy" id="2213226"/>
    <lineage>
        <taxon>Bacteria</taxon>
        <taxon>Pseudomonadati</taxon>
        <taxon>Pseudomonadota</taxon>
        <taxon>Gammaproteobacteria</taxon>
        <taxon>Pseudomonadales</taxon>
        <taxon>Pseudomonadaceae</taxon>
        <taxon>Entomomonas</taxon>
    </lineage>
</organism>
<dbReference type="RefSeq" id="WP_127161532.1">
    <property type="nucleotide sequence ID" value="NZ_CP029822.1"/>
</dbReference>
<name>A0A3Q9JL91_9GAMM</name>
<evidence type="ECO:0000313" key="2">
    <source>
        <dbReference type="Proteomes" id="UP000273143"/>
    </source>
</evidence>
<accession>A0A3Q9JL91</accession>
<dbReference type="EMBL" id="CP029822">
    <property type="protein sequence ID" value="AZS49313.1"/>
    <property type="molecule type" value="Genomic_DNA"/>
</dbReference>
<keyword evidence="2" id="KW-1185">Reference proteome</keyword>
<dbReference type="Proteomes" id="UP000273143">
    <property type="component" value="Chromosome"/>
</dbReference>
<gene>
    <name evidence="1" type="ORF">DM558_00315</name>
</gene>
<reference evidence="2" key="1">
    <citation type="submission" date="2018-06" db="EMBL/GenBank/DDBJ databases">
        <title>Complete genome of Pseudomonas insecticola strain QZS01.</title>
        <authorList>
            <person name="Wang J."/>
            <person name="Su Q."/>
        </authorList>
    </citation>
    <scope>NUCLEOTIDE SEQUENCE [LARGE SCALE GENOMIC DNA]</scope>
    <source>
        <strain evidence="2">QZS01</strain>
    </source>
</reference>
<protein>
    <submittedName>
        <fullName evidence="1">Uncharacterized protein</fullName>
    </submittedName>
</protein>
<proteinExistence type="predicted"/>